<evidence type="ECO:0000313" key="3">
    <source>
        <dbReference type="Proteomes" id="UP000194151"/>
    </source>
</evidence>
<dbReference type="Gene3D" id="2.60.40.1890">
    <property type="entry name" value="PCu(A)C copper chaperone"/>
    <property type="match status" value="1"/>
</dbReference>
<dbReference type="EMBL" id="CP021108">
    <property type="protein sequence ID" value="ARP84012.1"/>
    <property type="molecule type" value="Genomic_DNA"/>
</dbReference>
<dbReference type="OrthoDB" id="9796962at2"/>
<dbReference type="STRING" id="1416806.CAL12_26485"/>
<gene>
    <name evidence="2" type="ORF">CAL12_26485</name>
</gene>
<evidence type="ECO:0000313" key="2">
    <source>
        <dbReference type="EMBL" id="ARP84012.1"/>
    </source>
</evidence>
<dbReference type="KEGG" id="bgv:CAL12_26485"/>
<keyword evidence="3" id="KW-1185">Reference proteome</keyword>
<proteinExistence type="predicted"/>
<evidence type="ECO:0000256" key="1">
    <source>
        <dbReference type="SAM" id="SignalP"/>
    </source>
</evidence>
<keyword evidence="1" id="KW-0732">Signal</keyword>
<dbReference type="SUPFAM" id="SSF110087">
    <property type="entry name" value="DR1885-like metal-binding protein"/>
    <property type="match status" value="1"/>
</dbReference>
<dbReference type="InterPro" id="IPR058248">
    <property type="entry name" value="Lxx211020-like"/>
</dbReference>
<feature type="signal peptide" evidence="1">
    <location>
        <begin position="1"/>
        <end position="21"/>
    </location>
</feature>
<dbReference type="RefSeq" id="WP_086067334.1">
    <property type="nucleotide sequence ID" value="NZ_CP021108.1"/>
</dbReference>
<feature type="chain" id="PRO_5012777651" description="Copper chaperone PCu(A)C" evidence="1">
    <location>
        <begin position="22"/>
        <end position="189"/>
    </location>
</feature>
<accession>A0A1W6YSD8</accession>
<evidence type="ECO:0008006" key="4">
    <source>
        <dbReference type="Google" id="ProtNLM"/>
    </source>
</evidence>
<dbReference type="PANTHER" id="PTHR36302:SF1">
    <property type="entry name" value="COPPER CHAPERONE PCU(A)C"/>
    <property type="match status" value="1"/>
</dbReference>
<dbReference type="InterPro" id="IPR036182">
    <property type="entry name" value="PCuAC_sf"/>
</dbReference>
<dbReference type="InterPro" id="IPR007410">
    <property type="entry name" value="LpqE-like"/>
</dbReference>
<name>A0A1W6YSD8_9BORD</name>
<dbReference type="PANTHER" id="PTHR36302">
    <property type="entry name" value="BLR7088 PROTEIN"/>
    <property type="match status" value="1"/>
</dbReference>
<protein>
    <recommendedName>
        <fullName evidence="4">Copper chaperone PCu(A)C</fullName>
    </recommendedName>
</protein>
<reference evidence="2 3" key="1">
    <citation type="submission" date="2017-05" db="EMBL/GenBank/DDBJ databases">
        <title>Complete and WGS of Bordetella genogroups.</title>
        <authorList>
            <person name="Spilker T."/>
            <person name="LiPuma J."/>
        </authorList>
    </citation>
    <scope>NUCLEOTIDE SEQUENCE [LARGE SCALE GENOMIC DNA]</scope>
    <source>
        <strain evidence="2 3">AU19157</strain>
    </source>
</reference>
<dbReference type="Pfam" id="PF04314">
    <property type="entry name" value="PCuAC"/>
    <property type="match status" value="1"/>
</dbReference>
<dbReference type="Proteomes" id="UP000194151">
    <property type="component" value="Chromosome"/>
</dbReference>
<sequence>MPFSRLAIAAVALALYGTAQAHDYKIRDIEIEDPWVRATAPGQTAGGGYMEIENDGATDDQLIGIKSDAAGSVSLHQTVTSNGVSTMREVDGGVTVPAKGEVKFTPGGYHVMFEKLKAPFKEGMEIPATLTFRHAGEVQVKFEVKPLTYKAPGAGANMQGGDMGHMHHMGNMGSMGGMQGQGTPAPAGR</sequence>
<dbReference type="AlphaFoldDB" id="A0A1W6YSD8"/>
<organism evidence="2 3">
    <name type="scientific">Bordetella genomosp. 8</name>
    <dbReference type="NCBI Taxonomy" id="1416806"/>
    <lineage>
        <taxon>Bacteria</taxon>
        <taxon>Pseudomonadati</taxon>
        <taxon>Pseudomonadota</taxon>
        <taxon>Betaproteobacteria</taxon>
        <taxon>Burkholderiales</taxon>
        <taxon>Alcaligenaceae</taxon>
        <taxon>Bordetella</taxon>
    </lineage>
</organism>